<sequence>MKNKFFTVYFLLVLSTIFYTYISSIASKTQEQFYFLLSFGLMISMFFFLCTLATQLGGDNYKEKFTTQLDN</sequence>
<evidence type="ECO:0000256" key="1">
    <source>
        <dbReference type="SAM" id="Phobius"/>
    </source>
</evidence>
<keyword evidence="1" id="KW-0472">Membrane</keyword>
<gene>
    <name evidence="2" type="ORF">LCGC14_0745800</name>
</gene>
<comment type="caution">
    <text evidence="2">The sequence shown here is derived from an EMBL/GenBank/DDBJ whole genome shotgun (WGS) entry which is preliminary data.</text>
</comment>
<dbReference type="AlphaFoldDB" id="A0A0F9SQF6"/>
<evidence type="ECO:0000313" key="2">
    <source>
        <dbReference type="EMBL" id="KKN39196.1"/>
    </source>
</evidence>
<reference evidence="2" key="1">
    <citation type="journal article" date="2015" name="Nature">
        <title>Complex archaea that bridge the gap between prokaryotes and eukaryotes.</title>
        <authorList>
            <person name="Spang A."/>
            <person name="Saw J.H."/>
            <person name="Jorgensen S.L."/>
            <person name="Zaremba-Niedzwiedzka K."/>
            <person name="Martijn J."/>
            <person name="Lind A.E."/>
            <person name="van Eijk R."/>
            <person name="Schleper C."/>
            <person name="Guy L."/>
            <person name="Ettema T.J."/>
        </authorList>
    </citation>
    <scope>NUCLEOTIDE SEQUENCE</scope>
</reference>
<feature type="transmembrane region" description="Helical" evidence="1">
    <location>
        <begin position="6"/>
        <end position="22"/>
    </location>
</feature>
<feature type="transmembrane region" description="Helical" evidence="1">
    <location>
        <begin position="34"/>
        <end position="56"/>
    </location>
</feature>
<keyword evidence="1" id="KW-0812">Transmembrane</keyword>
<dbReference type="EMBL" id="LAZR01001777">
    <property type="protein sequence ID" value="KKN39196.1"/>
    <property type="molecule type" value="Genomic_DNA"/>
</dbReference>
<keyword evidence="1" id="KW-1133">Transmembrane helix</keyword>
<organism evidence="2">
    <name type="scientific">marine sediment metagenome</name>
    <dbReference type="NCBI Taxonomy" id="412755"/>
    <lineage>
        <taxon>unclassified sequences</taxon>
        <taxon>metagenomes</taxon>
        <taxon>ecological metagenomes</taxon>
    </lineage>
</organism>
<accession>A0A0F9SQF6</accession>
<protein>
    <submittedName>
        <fullName evidence="2">Uncharacterized protein</fullName>
    </submittedName>
</protein>
<name>A0A0F9SQF6_9ZZZZ</name>
<proteinExistence type="predicted"/>